<dbReference type="Proteomes" id="UP000179807">
    <property type="component" value="Unassembled WGS sequence"/>
</dbReference>
<name>A0A1J4KZT0_9EUKA</name>
<keyword evidence="2" id="KW-1185">Reference proteome</keyword>
<dbReference type="InterPro" id="IPR008979">
    <property type="entry name" value="Galactose-bd-like_sf"/>
</dbReference>
<dbReference type="VEuPathDB" id="TrichDB:TRFO_41608"/>
<proteinExistence type="predicted"/>
<protein>
    <submittedName>
        <fullName evidence="1">Uncharacterized protein</fullName>
    </submittedName>
</protein>
<evidence type="ECO:0000313" key="1">
    <source>
        <dbReference type="EMBL" id="OHT16755.1"/>
    </source>
</evidence>
<dbReference type="Gene3D" id="2.60.120.260">
    <property type="entry name" value="Galactose-binding domain-like"/>
    <property type="match status" value="1"/>
</dbReference>
<sequence>MTDPEVEAFLSICEEYQSSNQIDDDRNQAISKLQSVDFMRFDINSIKRVQDAQWIPNDLAVNILKKWMRQQDQLLLEMRAYLIFNPAVSKVRLQEFATAIQSPSTPVNIIVENIIEKIATAGGARNFVNPLEQRLIIAKQSVESSMGSSHPLKNLFDLNDETYFVSQSTNNISLIISLPPFMKANLTAYTMKGPPRLQQSKQGGPANWILQGLSKPDDFSDAVTIDQQNNNTDLRDPNSEKTFNVKQKGYFRHFRLLNTEKNHQDSFSIILRGFDITGTLIINRD</sequence>
<dbReference type="OrthoDB" id="10472057at2759"/>
<dbReference type="AlphaFoldDB" id="A0A1J4KZT0"/>
<organism evidence="1 2">
    <name type="scientific">Tritrichomonas foetus</name>
    <dbReference type="NCBI Taxonomy" id="1144522"/>
    <lineage>
        <taxon>Eukaryota</taxon>
        <taxon>Metamonada</taxon>
        <taxon>Parabasalia</taxon>
        <taxon>Tritrichomonadida</taxon>
        <taxon>Tritrichomonadidae</taxon>
        <taxon>Tritrichomonas</taxon>
    </lineage>
</organism>
<evidence type="ECO:0000313" key="2">
    <source>
        <dbReference type="Proteomes" id="UP000179807"/>
    </source>
</evidence>
<reference evidence="1" key="1">
    <citation type="submission" date="2016-10" db="EMBL/GenBank/DDBJ databases">
        <authorList>
            <person name="Benchimol M."/>
            <person name="Almeida L.G."/>
            <person name="Vasconcelos A.T."/>
            <person name="Perreira-Neves A."/>
            <person name="Rosa I.A."/>
            <person name="Tasca T."/>
            <person name="Bogo M.R."/>
            <person name="de Souza W."/>
        </authorList>
    </citation>
    <scope>NUCLEOTIDE SEQUENCE [LARGE SCALE GENOMIC DNA]</scope>
    <source>
        <strain evidence="1">K</strain>
    </source>
</reference>
<dbReference type="RefSeq" id="XP_068369891.1">
    <property type="nucleotide sequence ID" value="XM_068513877.1"/>
</dbReference>
<dbReference type="GeneID" id="94848581"/>
<dbReference type="SUPFAM" id="SSF49785">
    <property type="entry name" value="Galactose-binding domain-like"/>
    <property type="match status" value="1"/>
</dbReference>
<dbReference type="EMBL" id="MLAK01000076">
    <property type="protein sequence ID" value="OHT16755.1"/>
    <property type="molecule type" value="Genomic_DNA"/>
</dbReference>
<accession>A0A1J4KZT0</accession>
<comment type="caution">
    <text evidence="1">The sequence shown here is derived from an EMBL/GenBank/DDBJ whole genome shotgun (WGS) entry which is preliminary data.</text>
</comment>
<gene>
    <name evidence="1" type="ORF">TRFO_41608</name>
</gene>